<organism evidence="1 2">
    <name type="scientific">Pleuronectes platessa</name>
    <name type="common">European plaice</name>
    <dbReference type="NCBI Taxonomy" id="8262"/>
    <lineage>
        <taxon>Eukaryota</taxon>
        <taxon>Metazoa</taxon>
        <taxon>Chordata</taxon>
        <taxon>Craniata</taxon>
        <taxon>Vertebrata</taxon>
        <taxon>Euteleostomi</taxon>
        <taxon>Actinopterygii</taxon>
        <taxon>Neopterygii</taxon>
        <taxon>Teleostei</taxon>
        <taxon>Neoteleostei</taxon>
        <taxon>Acanthomorphata</taxon>
        <taxon>Carangaria</taxon>
        <taxon>Pleuronectiformes</taxon>
        <taxon>Pleuronectoidei</taxon>
        <taxon>Pleuronectidae</taxon>
        <taxon>Pleuronectes</taxon>
    </lineage>
</organism>
<accession>A0A9N7V304</accession>
<proteinExistence type="predicted"/>
<comment type="caution">
    <text evidence="1">The sequence shown here is derived from an EMBL/GenBank/DDBJ whole genome shotgun (WGS) entry which is preliminary data.</text>
</comment>
<name>A0A9N7V304_PLEPL</name>
<dbReference type="Proteomes" id="UP001153269">
    <property type="component" value="Unassembled WGS sequence"/>
</dbReference>
<evidence type="ECO:0000313" key="1">
    <source>
        <dbReference type="EMBL" id="CAB1442115.1"/>
    </source>
</evidence>
<dbReference type="AlphaFoldDB" id="A0A9N7V304"/>
<reference evidence="1" key="1">
    <citation type="submission" date="2020-03" db="EMBL/GenBank/DDBJ databases">
        <authorList>
            <person name="Weist P."/>
        </authorList>
    </citation>
    <scope>NUCLEOTIDE SEQUENCE</scope>
</reference>
<protein>
    <submittedName>
        <fullName evidence="1">Uncharacterized protein</fullName>
    </submittedName>
</protein>
<sequence>MIIAIGDRKLCQPLIVERRRRRGRAQSVALFLDGNTGDFNGHFEHHVLIGPDSIEVLKPVTSLLVWT</sequence>
<keyword evidence="2" id="KW-1185">Reference proteome</keyword>
<evidence type="ECO:0000313" key="2">
    <source>
        <dbReference type="Proteomes" id="UP001153269"/>
    </source>
</evidence>
<gene>
    <name evidence="1" type="ORF">PLEPLA_LOCUS29817</name>
</gene>
<dbReference type="EMBL" id="CADEAL010002779">
    <property type="protein sequence ID" value="CAB1442115.1"/>
    <property type="molecule type" value="Genomic_DNA"/>
</dbReference>